<dbReference type="PANTHER" id="PTHR31302">
    <property type="entry name" value="TRANSMEMBRANE PROTEIN WITH METALLOPHOSPHOESTERASE DOMAIN-RELATED"/>
    <property type="match status" value="1"/>
</dbReference>
<dbReference type="GO" id="GO:0009245">
    <property type="term" value="P:lipid A biosynthetic process"/>
    <property type="evidence" value="ECO:0007669"/>
    <property type="project" value="TreeGrafter"/>
</dbReference>
<evidence type="ECO:0000256" key="2">
    <source>
        <dbReference type="ARBA" id="ARBA00022801"/>
    </source>
</evidence>
<name>A0A3R8LVN5_9FIRM</name>
<keyword evidence="3" id="KW-1133">Transmembrane helix</keyword>
<keyword evidence="3" id="KW-0812">Transmembrane</keyword>
<comment type="caution">
    <text evidence="5">The sequence shown here is derived from an EMBL/GenBank/DDBJ whole genome shotgun (WGS) entry which is preliminary data.</text>
</comment>
<accession>A0A3R8LVN5</accession>
<dbReference type="RefSeq" id="WP_125126095.1">
    <property type="nucleotide sequence ID" value="NZ_RHJS01000002.1"/>
</dbReference>
<feature type="transmembrane region" description="Helical" evidence="3">
    <location>
        <begin position="29"/>
        <end position="49"/>
    </location>
</feature>
<sequence length="308" mass="34456">MRKKNKKNQEVSPADSAAVQGGTKKRRKWAFLFLLLAAAILVLGGRYLLSDELEVTFYHLHSPKIRGSENTRLVVLSDLHNHEFGKGNSELTEQINALMPDLIVIAGDMVNSDDDNLEILMNLCDELLKIAPVYYGPGNHESHLLYEKGIPLEEMLAEKGVHVLINRAESVTIHKTPFLIGGLTTAPEGYEEYGEEFIKEYEKSEEFKLLISHYPTLYYEHLADTEIDLGVCGHFHGGLVRLPVIGGLFHGDTGLFPKYSGGMYRLTDSTIFVSRGMGGHSGFPRINNRPELAVIDINIRKEPDVPQK</sequence>
<dbReference type="GO" id="GO:0016020">
    <property type="term" value="C:membrane"/>
    <property type="evidence" value="ECO:0007669"/>
    <property type="project" value="GOC"/>
</dbReference>
<dbReference type="Proteomes" id="UP000274920">
    <property type="component" value="Unassembled WGS sequence"/>
</dbReference>
<protein>
    <recommendedName>
        <fullName evidence="4">Calcineurin-like phosphoesterase domain-containing protein</fullName>
    </recommendedName>
</protein>
<keyword evidence="3" id="KW-0472">Membrane</keyword>
<keyword evidence="6" id="KW-1185">Reference proteome</keyword>
<dbReference type="Pfam" id="PF00149">
    <property type="entry name" value="Metallophos"/>
    <property type="match status" value="1"/>
</dbReference>
<dbReference type="GO" id="GO:0046872">
    <property type="term" value="F:metal ion binding"/>
    <property type="evidence" value="ECO:0007669"/>
    <property type="project" value="UniProtKB-KW"/>
</dbReference>
<evidence type="ECO:0000313" key="5">
    <source>
        <dbReference type="EMBL" id="RRK30248.1"/>
    </source>
</evidence>
<evidence type="ECO:0000313" key="6">
    <source>
        <dbReference type="Proteomes" id="UP000274920"/>
    </source>
</evidence>
<dbReference type="PANTHER" id="PTHR31302:SF31">
    <property type="entry name" value="PHOSPHODIESTERASE YAEI"/>
    <property type="match status" value="1"/>
</dbReference>
<organism evidence="5 6">
    <name type="scientific">Schaedlerella arabinosiphila</name>
    <dbReference type="NCBI Taxonomy" id="2044587"/>
    <lineage>
        <taxon>Bacteria</taxon>
        <taxon>Bacillati</taxon>
        <taxon>Bacillota</taxon>
        <taxon>Clostridia</taxon>
        <taxon>Lachnospirales</taxon>
        <taxon>Lachnospiraceae</taxon>
        <taxon>Schaedlerella</taxon>
    </lineage>
</organism>
<proteinExistence type="predicted"/>
<dbReference type="SUPFAM" id="SSF56300">
    <property type="entry name" value="Metallo-dependent phosphatases"/>
    <property type="match status" value="1"/>
</dbReference>
<dbReference type="InterPro" id="IPR051158">
    <property type="entry name" value="Metallophosphoesterase_sf"/>
</dbReference>
<dbReference type="InterPro" id="IPR029052">
    <property type="entry name" value="Metallo-depent_PP-like"/>
</dbReference>
<gene>
    <name evidence="5" type="ORF">EBB54_01790</name>
</gene>
<dbReference type="InterPro" id="IPR004843">
    <property type="entry name" value="Calcineurin-like_PHP"/>
</dbReference>
<keyword evidence="2" id="KW-0378">Hydrolase</keyword>
<dbReference type="EMBL" id="RHJS01000002">
    <property type="protein sequence ID" value="RRK30248.1"/>
    <property type="molecule type" value="Genomic_DNA"/>
</dbReference>
<evidence type="ECO:0000256" key="1">
    <source>
        <dbReference type="ARBA" id="ARBA00022723"/>
    </source>
</evidence>
<dbReference type="AlphaFoldDB" id="A0A3R8LVN5"/>
<evidence type="ECO:0000259" key="4">
    <source>
        <dbReference type="Pfam" id="PF00149"/>
    </source>
</evidence>
<dbReference type="Gene3D" id="3.60.21.10">
    <property type="match status" value="1"/>
</dbReference>
<reference evidence="5" key="1">
    <citation type="submission" date="2018-10" db="EMBL/GenBank/DDBJ databases">
        <title>Schaedlerella arabinophila gen. nov. sp. nov., isolated from the mouse intestinal tract and comparative analysis with the genome of the closely related altered Schaedler flora strain ASF502.</title>
        <authorList>
            <person name="Miyake S."/>
            <person name="Soh M."/>
            <person name="Seedorf H."/>
        </authorList>
    </citation>
    <scope>NUCLEOTIDE SEQUENCE [LARGE SCALE GENOMIC DNA]</scope>
    <source>
        <strain evidence="5">DSM 106076</strain>
    </source>
</reference>
<dbReference type="GO" id="GO:0008758">
    <property type="term" value="F:UDP-2,3-diacylglucosamine hydrolase activity"/>
    <property type="evidence" value="ECO:0007669"/>
    <property type="project" value="TreeGrafter"/>
</dbReference>
<feature type="domain" description="Calcineurin-like phosphoesterase" evidence="4">
    <location>
        <begin position="72"/>
        <end position="237"/>
    </location>
</feature>
<keyword evidence="1" id="KW-0479">Metal-binding</keyword>
<evidence type="ECO:0000256" key="3">
    <source>
        <dbReference type="SAM" id="Phobius"/>
    </source>
</evidence>